<evidence type="ECO:0000256" key="2">
    <source>
        <dbReference type="ARBA" id="ARBA00022448"/>
    </source>
</evidence>
<dbReference type="PANTHER" id="PTHR30151">
    <property type="entry name" value="ALKANE SULFONATE ABC TRANSPORTER-RELATED, MEMBRANE SUBUNIT"/>
    <property type="match status" value="1"/>
</dbReference>
<feature type="transmembrane region" description="Helical" evidence="7">
    <location>
        <begin position="122"/>
        <end position="145"/>
    </location>
</feature>
<dbReference type="CDD" id="cd06261">
    <property type="entry name" value="TM_PBP2"/>
    <property type="match status" value="1"/>
</dbReference>
<gene>
    <name evidence="9" type="ORF">FHP05_00040</name>
</gene>
<evidence type="ECO:0000256" key="6">
    <source>
        <dbReference type="ARBA" id="ARBA00023136"/>
    </source>
</evidence>
<feature type="domain" description="ABC transmembrane type-1" evidence="8">
    <location>
        <begin position="116"/>
        <end position="297"/>
    </location>
</feature>
<accession>A0A5C8P2R7</accession>
<reference evidence="9 10" key="1">
    <citation type="submission" date="2019-06" db="EMBL/GenBank/DDBJ databases">
        <title>Cerasibacillus sp. nov., isolated from maize field.</title>
        <authorList>
            <person name="Lin S.-Y."/>
            <person name="Tsai C.-F."/>
            <person name="Young C.-C."/>
        </authorList>
    </citation>
    <scope>NUCLEOTIDE SEQUENCE [LARGE SCALE GENOMIC DNA]</scope>
    <source>
        <strain evidence="9 10">CC-CFT480</strain>
    </source>
</reference>
<keyword evidence="5 7" id="KW-1133">Transmembrane helix</keyword>
<keyword evidence="6 7" id="KW-0472">Membrane</keyword>
<feature type="transmembrane region" description="Helical" evidence="7">
    <location>
        <begin position="183"/>
        <end position="205"/>
    </location>
</feature>
<dbReference type="Gene3D" id="1.10.3720.10">
    <property type="entry name" value="MetI-like"/>
    <property type="match status" value="1"/>
</dbReference>
<dbReference type="PROSITE" id="PS50928">
    <property type="entry name" value="ABC_TM1"/>
    <property type="match status" value="1"/>
</dbReference>
<dbReference type="OrthoDB" id="9804353at2"/>
<keyword evidence="10" id="KW-1185">Reference proteome</keyword>
<feature type="transmembrane region" description="Helical" evidence="7">
    <location>
        <begin position="226"/>
        <end position="252"/>
    </location>
</feature>
<dbReference type="EMBL" id="VDUW01000001">
    <property type="protein sequence ID" value="TXL67453.1"/>
    <property type="molecule type" value="Genomic_DNA"/>
</dbReference>
<evidence type="ECO:0000256" key="5">
    <source>
        <dbReference type="ARBA" id="ARBA00022989"/>
    </source>
</evidence>
<evidence type="ECO:0000256" key="3">
    <source>
        <dbReference type="ARBA" id="ARBA00022475"/>
    </source>
</evidence>
<feature type="transmembrane region" description="Helical" evidence="7">
    <location>
        <begin position="12"/>
        <end position="30"/>
    </location>
</feature>
<name>A0A5C8P2R7_9BACI</name>
<comment type="caution">
    <text evidence="9">The sequence shown here is derived from an EMBL/GenBank/DDBJ whole genome shotgun (WGS) entry which is preliminary data.</text>
</comment>
<dbReference type="GO" id="GO:0055085">
    <property type="term" value="P:transmembrane transport"/>
    <property type="evidence" value="ECO:0007669"/>
    <property type="project" value="InterPro"/>
</dbReference>
<protein>
    <submittedName>
        <fullName evidence="9">ABC transporter permease</fullName>
    </submittedName>
</protein>
<comment type="subcellular location">
    <subcellularLocation>
        <location evidence="1 7">Cell membrane</location>
        <topology evidence="1 7">Multi-pass membrane protein</topology>
    </subcellularLocation>
</comment>
<keyword evidence="4 7" id="KW-0812">Transmembrane</keyword>
<dbReference type="PANTHER" id="PTHR30151:SF0">
    <property type="entry name" value="ABC TRANSPORTER PERMEASE PROTEIN MJ0413-RELATED"/>
    <property type="match status" value="1"/>
</dbReference>
<evidence type="ECO:0000313" key="9">
    <source>
        <dbReference type="EMBL" id="TXL67453.1"/>
    </source>
</evidence>
<feature type="transmembrane region" description="Helical" evidence="7">
    <location>
        <begin position="69"/>
        <end position="95"/>
    </location>
</feature>
<dbReference type="Proteomes" id="UP000321574">
    <property type="component" value="Unassembled WGS sequence"/>
</dbReference>
<keyword evidence="2 7" id="KW-0813">Transport</keyword>
<dbReference type="RefSeq" id="WP_147664890.1">
    <property type="nucleotide sequence ID" value="NZ_VDUW01000001.1"/>
</dbReference>
<feature type="transmembrane region" description="Helical" evidence="7">
    <location>
        <begin position="272"/>
        <end position="297"/>
    </location>
</feature>
<comment type="similarity">
    <text evidence="7">Belongs to the binding-protein-dependent transport system permease family.</text>
</comment>
<dbReference type="Pfam" id="PF00528">
    <property type="entry name" value="BPD_transp_1"/>
    <property type="match status" value="1"/>
</dbReference>
<sequence length="307" mass="33961">MKSIITRHQLLPTIFTVIGILSVLIFPSIGDAVSNGYVIGLFIGIYILYQIISLLFYKKDTYRQVTADIVSIILVLFILWELLTNRFGILTSFVYPTPGEVLLQFQEDRAELVVHLFSSVRLLVSGYLLAVCLAIPLGMISAWYGRLDRVMRPISSVLAPIPPIVLIPYAISILPSFAASSTFIIFIGAFWPIFVAALNGVAGIDRRYISSARTLGVNNWTLFRKIILPAALPSIFTGLTIGMILSFILLTAAEMIGANAGVGYYVKLATDFGNYSQVVAGIIFIGLIVTVVMTILTQLERYLLRWR</sequence>
<proteinExistence type="inferred from homology"/>
<dbReference type="SUPFAM" id="SSF161098">
    <property type="entry name" value="MetI-like"/>
    <property type="match status" value="1"/>
</dbReference>
<dbReference type="AlphaFoldDB" id="A0A5C8P2R7"/>
<feature type="transmembrane region" description="Helical" evidence="7">
    <location>
        <begin position="157"/>
        <end position="177"/>
    </location>
</feature>
<dbReference type="InterPro" id="IPR000515">
    <property type="entry name" value="MetI-like"/>
</dbReference>
<evidence type="ECO:0000259" key="8">
    <source>
        <dbReference type="PROSITE" id="PS50928"/>
    </source>
</evidence>
<evidence type="ECO:0000256" key="7">
    <source>
        <dbReference type="RuleBase" id="RU363032"/>
    </source>
</evidence>
<organism evidence="9 10">
    <name type="scientific">Cerasibacillus terrae</name>
    <dbReference type="NCBI Taxonomy" id="2498845"/>
    <lineage>
        <taxon>Bacteria</taxon>
        <taxon>Bacillati</taxon>
        <taxon>Bacillota</taxon>
        <taxon>Bacilli</taxon>
        <taxon>Bacillales</taxon>
        <taxon>Bacillaceae</taxon>
        <taxon>Cerasibacillus</taxon>
    </lineage>
</organism>
<feature type="transmembrane region" description="Helical" evidence="7">
    <location>
        <begin position="36"/>
        <end position="57"/>
    </location>
</feature>
<keyword evidence="3" id="KW-1003">Cell membrane</keyword>
<dbReference type="GO" id="GO:0005886">
    <property type="term" value="C:plasma membrane"/>
    <property type="evidence" value="ECO:0007669"/>
    <property type="project" value="UniProtKB-SubCell"/>
</dbReference>
<dbReference type="InterPro" id="IPR035906">
    <property type="entry name" value="MetI-like_sf"/>
</dbReference>
<evidence type="ECO:0000256" key="4">
    <source>
        <dbReference type="ARBA" id="ARBA00022692"/>
    </source>
</evidence>
<evidence type="ECO:0000313" key="10">
    <source>
        <dbReference type="Proteomes" id="UP000321574"/>
    </source>
</evidence>
<evidence type="ECO:0000256" key="1">
    <source>
        <dbReference type="ARBA" id="ARBA00004651"/>
    </source>
</evidence>